<keyword evidence="2" id="KW-1185">Reference proteome</keyword>
<organism evidence="1 2">
    <name type="scientific">Bacillus dicomae</name>
    <dbReference type="NCBI Taxonomy" id="3088378"/>
    <lineage>
        <taxon>Bacteria</taxon>
        <taxon>Bacillati</taxon>
        <taxon>Bacillota</taxon>
        <taxon>Bacilli</taxon>
        <taxon>Bacillales</taxon>
        <taxon>Bacillaceae</taxon>
        <taxon>Bacillus</taxon>
        <taxon>Bacillus cereus group</taxon>
    </lineage>
</organism>
<sequence>MFTLYLLNFFVSINKFGAKISYQFLSDGNLKLYCLYYSNEFSVKNNMTSWLIQSYYITNFIV</sequence>
<reference evidence="1" key="1">
    <citation type="submission" date="2019-06" db="EMBL/GenBank/DDBJ databases">
        <title>Draft genome sequence of Bacillus sp. strain MHSD28.</title>
        <authorList>
            <person name="Makuwa S.C."/>
            <person name="Serepa-Dlamini M.H."/>
        </authorList>
    </citation>
    <scope>NUCLEOTIDE SEQUENCE</scope>
    <source>
        <strain evidence="1">MHSD28</strain>
    </source>
</reference>
<evidence type="ECO:0000313" key="2">
    <source>
        <dbReference type="Proteomes" id="UP000317636"/>
    </source>
</evidence>
<name>A0AC61T838_9BACI</name>
<accession>A0AC61T838</accession>
<proteinExistence type="predicted"/>
<evidence type="ECO:0000313" key="1">
    <source>
        <dbReference type="EMBL" id="TPV44840.1"/>
    </source>
</evidence>
<protein>
    <submittedName>
        <fullName evidence="1">Uncharacterized protein</fullName>
    </submittedName>
</protein>
<comment type="caution">
    <text evidence="1">The sequence shown here is derived from an EMBL/GenBank/DDBJ whole genome shotgun (WGS) entry which is preliminary data.</text>
</comment>
<gene>
    <name evidence="1" type="ORF">FJ659_16775</name>
</gene>
<dbReference type="Proteomes" id="UP000317636">
    <property type="component" value="Unassembled WGS sequence"/>
</dbReference>
<dbReference type="EMBL" id="VHIV01000002">
    <property type="protein sequence ID" value="TPV44840.1"/>
    <property type="molecule type" value="Genomic_DNA"/>
</dbReference>